<feature type="compositionally biased region" description="Basic and acidic residues" evidence="1">
    <location>
        <begin position="238"/>
        <end position="254"/>
    </location>
</feature>
<gene>
    <name evidence="3" type="ORF">PDESU_04861</name>
</gene>
<feature type="region of interest" description="Disordered" evidence="1">
    <location>
        <begin position="225"/>
        <end position="262"/>
    </location>
</feature>
<evidence type="ECO:0000256" key="1">
    <source>
        <dbReference type="SAM" id="MobiDB-lite"/>
    </source>
</evidence>
<evidence type="ECO:0000313" key="4">
    <source>
        <dbReference type="Proteomes" id="UP000366872"/>
    </source>
</evidence>
<protein>
    <submittedName>
        <fullName evidence="3">Uncharacterized protein</fullName>
    </submittedName>
</protein>
<proteinExistence type="predicted"/>
<dbReference type="Proteomes" id="UP000366872">
    <property type="component" value="Unassembled WGS sequence"/>
</dbReference>
<organism evidence="3 4">
    <name type="scientific">Pontiella desulfatans</name>
    <dbReference type="NCBI Taxonomy" id="2750659"/>
    <lineage>
        <taxon>Bacteria</taxon>
        <taxon>Pseudomonadati</taxon>
        <taxon>Kiritimatiellota</taxon>
        <taxon>Kiritimatiellia</taxon>
        <taxon>Kiritimatiellales</taxon>
        <taxon>Pontiellaceae</taxon>
        <taxon>Pontiella</taxon>
    </lineage>
</organism>
<dbReference type="RefSeq" id="WP_136081801.1">
    <property type="nucleotide sequence ID" value="NZ_CAAHFG010000003.1"/>
</dbReference>
<accession>A0A6C2U890</accession>
<dbReference type="AlphaFoldDB" id="A0A6C2U890"/>
<sequence length="262" mass="27826">MNNRWRRLRCFKQVIGILCLLAGAAQARVVSYGISVRTQTDEAVANETVNPGKLNQNLVGGFGADMAKKAKDGRSSISHDFTFQDEVNNINWGFTLKVSSLNAESICGTGSGFGLGDAQFEPGESVVFELREWFAVSGNTGETASVGGMLINRVDMNGFTAGQSACAVIGGSLTVTNTRFSSIDLGECADVSILVKALDLGGSDNQSRISCIGVLADIVMDGVPNTPSKQNVKRRKKPDTVKETVSEPEPETRLESLGLITG</sequence>
<reference evidence="3 4" key="1">
    <citation type="submission" date="2019-04" db="EMBL/GenBank/DDBJ databases">
        <authorList>
            <person name="Van Vliet M D."/>
        </authorList>
    </citation>
    <scope>NUCLEOTIDE SEQUENCE [LARGE SCALE GENOMIC DNA]</scope>
    <source>
        <strain evidence="3 4">F1</strain>
    </source>
</reference>
<dbReference type="EMBL" id="CAAHFG010000003">
    <property type="protein sequence ID" value="VGO16270.1"/>
    <property type="molecule type" value="Genomic_DNA"/>
</dbReference>
<evidence type="ECO:0000313" key="3">
    <source>
        <dbReference type="EMBL" id="VGO16270.1"/>
    </source>
</evidence>
<feature type="signal peptide" evidence="2">
    <location>
        <begin position="1"/>
        <end position="27"/>
    </location>
</feature>
<keyword evidence="2" id="KW-0732">Signal</keyword>
<evidence type="ECO:0000256" key="2">
    <source>
        <dbReference type="SAM" id="SignalP"/>
    </source>
</evidence>
<name>A0A6C2U890_PONDE</name>
<keyword evidence="4" id="KW-1185">Reference proteome</keyword>
<feature type="chain" id="PRO_5025447242" evidence="2">
    <location>
        <begin position="28"/>
        <end position="262"/>
    </location>
</feature>